<feature type="region of interest" description="Disordered" evidence="1">
    <location>
        <begin position="64"/>
        <end position="94"/>
    </location>
</feature>
<protein>
    <submittedName>
        <fullName evidence="3">Uncharacterized protein</fullName>
    </submittedName>
</protein>
<gene>
    <name evidence="3" type="ORF">K2173_000233</name>
</gene>
<feature type="transmembrane region" description="Helical" evidence="2">
    <location>
        <begin position="99"/>
        <end position="117"/>
    </location>
</feature>
<reference evidence="3 4" key="1">
    <citation type="submission" date="2021-09" db="EMBL/GenBank/DDBJ databases">
        <title>Genomic insights and catalytic innovation underlie evolution of tropane alkaloids biosynthesis.</title>
        <authorList>
            <person name="Wang Y.-J."/>
            <person name="Tian T."/>
            <person name="Huang J.-P."/>
            <person name="Huang S.-X."/>
        </authorList>
    </citation>
    <scope>NUCLEOTIDE SEQUENCE [LARGE SCALE GENOMIC DNA]</scope>
    <source>
        <strain evidence="3">KIB-2018</strain>
        <tissue evidence="3">Leaf</tissue>
    </source>
</reference>
<keyword evidence="2" id="KW-0812">Transmembrane</keyword>
<evidence type="ECO:0000313" key="3">
    <source>
        <dbReference type="EMBL" id="KAJ8758512.1"/>
    </source>
</evidence>
<evidence type="ECO:0000313" key="4">
    <source>
        <dbReference type="Proteomes" id="UP001159364"/>
    </source>
</evidence>
<organism evidence="3 4">
    <name type="scientific">Erythroxylum novogranatense</name>
    <dbReference type="NCBI Taxonomy" id="1862640"/>
    <lineage>
        <taxon>Eukaryota</taxon>
        <taxon>Viridiplantae</taxon>
        <taxon>Streptophyta</taxon>
        <taxon>Embryophyta</taxon>
        <taxon>Tracheophyta</taxon>
        <taxon>Spermatophyta</taxon>
        <taxon>Magnoliopsida</taxon>
        <taxon>eudicotyledons</taxon>
        <taxon>Gunneridae</taxon>
        <taxon>Pentapetalae</taxon>
        <taxon>rosids</taxon>
        <taxon>fabids</taxon>
        <taxon>Malpighiales</taxon>
        <taxon>Erythroxylaceae</taxon>
        <taxon>Erythroxylum</taxon>
    </lineage>
</organism>
<dbReference type="AlphaFoldDB" id="A0AAV8SVP7"/>
<accession>A0AAV8SVP7</accession>
<feature type="compositionally biased region" description="Acidic residues" evidence="1">
    <location>
        <begin position="76"/>
        <end position="88"/>
    </location>
</feature>
<keyword evidence="4" id="KW-1185">Reference proteome</keyword>
<dbReference type="EMBL" id="JAIWQS010000007">
    <property type="protein sequence ID" value="KAJ8758512.1"/>
    <property type="molecule type" value="Genomic_DNA"/>
</dbReference>
<keyword evidence="2" id="KW-1133">Transmembrane helix</keyword>
<name>A0AAV8SVP7_9ROSI</name>
<evidence type="ECO:0000256" key="2">
    <source>
        <dbReference type="SAM" id="Phobius"/>
    </source>
</evidence>
<keyword evidence="2" id="KW-0472">Membrane</keyword>
<dbReference type="Proteomes" id="UP001159364">
    <property type="component" value="Linkage Group LG07"/>
</dbReference>
<comment type="caution">
    <text evidence="3">The sequence shown here is derived from an EMBL/GenBank/DDBJ whole genome shotgun (WGS) entry which is preliminary data.</text>
</comment>
<evidence type="ECO:0000256" key="1">
    <source>
        <dbReference type="SAM" id="MobiDB-lite"/>
    </source>
</evidence>
<sequence>MNLKAWHGRQAQRVTLVEKLRFQALKANDQEAYMRLAKESKNECLVMLLEETNKLFVNLGDKVQSQKGEKHSDGIEPLEESEYESPEGDDSRDQRMWQTVTAIVILLFSIVRIGSIVDPGG</sequence>
<proteinExistence type="predicted"/>